<accession>A0A671QVJ7</accession>
<dbReference type="Pfam" id="PF00648">
    <property type="entry name" value="Peptidase_C2"/>
    <property type="match status" value="1"/>
</dbReference>
<reference evidence="4" key="2">
    <citation type="submission" date="2025-09" db="UniProtKB">
        <authorList>
            <consortium name="Ensembl"/>
        </authorList>
    </citation>
    <scope>IDENTIFICATION</scope>
</reference>
<comment type="caution">
    <text evidence="2">Lacks conserved residue(s) required for the propagation of feature annotation.</text>
</comment>
<protein>
    <submittedName>
        <fullName evidence="4">Calpain-1 catalytic subunit-like</fullName>
    </submittedName>
</protein>
<dbReference type="GO" id="GO:0004198">
    <property type="term" value="F:calcium-dependent cysteine-type endopeptidase activity"/>
    <property type="evidence" value="ECO:0007669"/>
    <property type="project" value="InterPro"/>
</dbReference>
<evidence type="ECO:0000256" key="2">
    <source>
        <dbReference type="PROSITE-ProRule" id="PRU00239"/>
    </source>
</evidence>
<evidence type="ECO:0000313" key="5">
    <source>
        <dbReference type="Proteomes" id="UP000472260"/>
    </source>
</evidence>
<evidence type="ECO:0000259" key="3">
    <source>
        <dbReference type="PROSITE" id="PS50203"/>
    </source>
</evidence>
<sequence length="98" mass="11581">HPYFPRPNQRKRRFLGQDYQKLLQKSLRRNELYTDELFPPNSSSIGTLNKEADLDYKNVIWKRPAVLSPGKPFFTVDGMSRFDYEQGSKLVLAVWEMD</sequence>
<dbReference type="GO" id="GO:0005737">
    <property type="term" value="C:cytoplasm"/>
    <property type="evidence" value="ECO:0007669"/>
    <property type="project" value="TreeGrafter"/>
</dbReference>
<dbReference type="PROSITE" id="PS50203">
    <property type="entry name" value="CALPAIN_CAT"/>
    <property type="match status" value="1"/>
</dbReference>
<evidence type="ECO:0000256" key="1">
    <source>
        <dbReference type="ARBA" id="ARBA00007623"/>
    </source>
</evidence>
<name>A0A671QVJ7_9TELE</name>
<keyword evidence="5" id="KW-1185">Reference proteome</keyword>
<gene>
    <name evidence="4" type="primary">LOC107662628</name>
</gene>
<dbReference type="SUPFAM" id="SSF54001">
    <property type="entry name" value="Cysteine proteinases"/>
    <property type="match status" value="1"/>
</dbReference>
<comment type="similarity">
    <text evidence="1">Belongs to the peptidase C2 family.</text>
</comment>
<organism evidence="4 5">
    <name type="scientific">Sinocyclocheilus anshuiensis</name>
    <dbReference type="NCBI Taxonomy" id="1608454"/>
    <lineage>
        <taxon>Eukaryota</taxon>
        <taxon>Metazoa</taxon>
        <taxon>Chordata</taxon>
        <taxon>Craniata</taxon>
        <taxon>Vertebrata</taxon>
        <taxon>Euteleostomi</taxon>
        <taxon>Actinopterygii</taxon>
        <taxon>Neopterygii</taxon>
        <taxon>Teleostei</taxon>
        <taxon>Ostariophysi</taxon>
        <taxon>Cypriniformes</taxon>
        <taxon>Cyprinidae</taxon>
        <taxon>Cyprininae</taxon>
        <taxon>Sinocyclocheilus</taxon>
    </lineage>
</organism>
<proteinExistence type="inferred from homology"/>
<reference evidence="4" key="1">
    <citation type="submission" date="2025-08" db="UniProtKB">
        <authorList>
            <consortium name="Ensembl"/>
        </authorList>
    </citation>
    <scope>IDENTIFICATION</scope>
</reference>
<dbReference type="Proteomes" id="UP000472260">
    <property type="component" value="Unassembled WGS sequence"/>
</dbReference>
<dbReference type="InterPro" id="IPR001300">
    <property type="entry name" value="Peptidase_C2_calpain_cat"/>
</dbReference>
<dbReference type="PANTHER" id="PTHR10183">
    <property type="entry name" value="CALPAIN"/>
    <property type="match status" value="1"/>
</dbReference>
<dbReference type="AlphaFoldDB" id="A0A671QVJ7"/>
<dbReference type="InterPro" id="IPR022684">
    <property type="entry name" value="Calpain_cysteine_protease"/>
</dbReference>
<evidence type="ECO:0000313" key="4">
    <source>
        <dbReference type="Ensembl" id="ENSSANP00000074786.1"/>
    </source>
</evidence>
<feature type="domain" description="Calpain catalytic" evidence="3">
    <location>
        <begin position="32"/>
        <end position="98"/>
    </location>
</feature>
<dbReference type="InterPro" id="IPR038765">
    <property type="entry name" value="Papain-like_cys_pep_sf"/>
</dbReference>
<dbReference type="GO" id="GO:0006508">
    <property type="term" value="P:proteolysis"/>
    <property type="evidence" value="ECO:0007669"/>
    <property type="project" value="InterPro"/>
</dbReference>
<dbReference type="PANTHER" id="PTHR10183:SF302">
    <property type="entry name" value="CALPAIN-14"/>
    <property type="match status" value="1"/>
</dbReference>
<dbReference type="Ensembl" id="ENSSANT00000079519.1">
    <property type="protein sequence ID" value="ENSSANP00000074786.1"/>
    <property type="gene ID" value="ENSSANG00000037284.1"/>
</dbReference>